<organism evidence="3">
    <name type="scientific">Pandoravirus neocaledonia</name>
    <dbReference type="NCBI Taxonomy" id="2107708"/>
    <lineage>
        <taxon>Viruses</taxon>
        <taxon>Pandoravirus</taxon>
    </lineage>
</organism>
<keyword evidence="2" id="KW-0812">Transmembrane</keyword>
<evidence type="ECO:0000256" key="1">
    <source>
        <dbReference type="SAM" id="MobiDB-lite"/>
    </source>
</evidence>
<proteinExistence type="predicted"/>
<accession>A0A2U7UB47</accession>
<gene>
    <name evidence="3" type="ORF">pneo_cds_71</name>
</gene>
<feature type="compositionally biased region" description="Pro residues" evidence="1">
    <location>
        <begin position="82"/>
        <end position="108"/>
    </location>
</feature>
<dbReference type="RefSeq" id="YP_009481681.1">
    <property type="nucleotide sequence ID" value="NC_037666.1"/>
</dbReference>
<dbReference type="KEGG" id="vg:36842391"/>
<feature type="region of interest" description="Disordered" evidence="1">
    <location>
        <begin position="74"/>
        <end position="121"/>
    </location>
</feature>
<dbReference type="Proteomes" id="UP000249287">
    <property type="component" value="Segment"/>
</dbReference>
<dbReference type="EMBL" id="MG011690">
    <property type="protein sequence ID" value="AVK75678.1"/>
    <property type="molecule type" value="Genomic_DNA"/>
</dbReference>
<sequence length="232" mass="24546">MRWALPGPHEASCRAIHRARAPTITKERVHRGPIGCVPVWFSFLSDSLRFFLSRSLLLLCGCALGNTRAPSERLGAMDQQAPPQPPAQRQPVQPPPGPLSLMPPPPQPGRGVVGNGGTTTPAEAVAMPAVMRTPSVSRTSGMTSDGVPSVPVVPRPPGPYDDTILPAELRRFAAVAAVVLFITAALCFWASSAATSRCRVRYGGPLGVPEGPVIRIVESLRSNIVAVTRAVD</sequence>
<dbReference type="GeneID" id="36842391"/>
<protein>
    <submittedName>
        <fullName evidence="3">Uncharacterized protein</fullName>
    </submittedName>
</protein>
<reference evidence="3" key="1">
    <citation type="journal article" date="2018" name="Nat. Commun.">
        <title>Diversity and evolution of the emerging Pandoraviridae family.</title>
        <authorList>
            <person name="Legendre M."/>
            <person name="Fabre E."/>
            <person name="Poirot O."/>
            <person name="Jeudy S."/>
            <person name="Lartigue A."/>
            <person name="Alempic J.M."/>
            <person name="Beucher L."/>
            <person name="Philippe N."/>
            <person name="Bertaux L."/>
            <person name="Christo-Foroux E."/>
            <person name="Labadie K."/>
            <person name="Coute Y."/>
            <person name="Abergel C."/>
            <person name="Claverie J.M."/>
        </authorList>
    </citation>
    <scope>NUCLEOTIDE SEQUENCE [LARGE SCALE GENOMIC DNA]</scope>
    <source>
        <strain evidence="3">Neocaledonia</strain>
    </source>
</reference>
<keyword evidence="2" id="KW-1133">Transmembrane helix</keyword>
<name>A0A2U7UB47_9VIRU</name>
<evidence type="ECO:0000256" key="2">
    <source>
        <dbReference type="SAM" id="Phobius"/>
    </source>
</evidence>
<keyword evidence="2" id="KW-0472">Membrane</keyword>
<feature type="transmembrane region" description="Helical" evidence="2">
    <location>
        <begin position="172"/>
        <end position="191"/>
    </location>
</feature>
<evidence type="ECO:0000313" key="3">
    <source>
        <dbReference type="EMBL" id="AVK75678.1"/>
    </source>
</evidence>
<feature type="region of interest" description="Disordered" evidence="1">
    <location>
        <begin position="135"/>
        <end position="155"/>
    </location>
</feature>